<dbReference type="EnsemblPlants" id="MELO3C032050.2.1">
    <property type="protein sequence ID" value="MELO3C032050.2.1"/>
    <property type="gene ID" value="MELO3C032050.2"/>
</dbReference>
<sequence length="90" mass="10125">MLLKSLPSVLTKTSQQEPPCRLILYQKGLFSSPRSKFDFPSQQSATEAYILLDSRKIFGKWISKWVFSKCKVQLKVTSPSIASGQQNSNA</sequence>
<dbReference type="Gramene" id="MELO3C032050.2.1">
    <property type="protein sequence ID" value="MELO3C032050.2.1"/>
    <property type="gene ID" value="MELO3C032050.2"/>
</dbReference>
<protein>
    <submittedName>
        <fullName evidence="1">Uncharacterized protein</fullName>
    </submittedName>
</protein>
<organism evidence="1">
    <name type="scientific">Cucumis melo</name>
    <name type="common">Muskmelon</name>
    <dbReference type="NCBI Taxonomy" id="3656"/>
    <lineage>
        <taxon>Eukaryota</taxon>
        <taxon>Viridiplantae</taxon>
        <taxon>Streptophyta</taxon>
        <taxon>Embryophyta</taxon>
        <taxon>Tracheophyta</taxon>
        <taxon>Spermatophyta</taxon>
        <taxon>Magnoliopsida</taxon>
        <taxon>eudicotyledons</taxon>
        <taxon>Gunneridae</taxon>
        <taxon>Pentapetalae</taxon>
        <taxon>rosids</taxon>
        <taxon>fabids</taxon>
        <taxon>Cucurbitales</taxon>
        <taxon>Cucurbitaceae</taxon>
        <taxon>Benincaseae</taxon>
        <taxon>Cucumis</taxon>
    </lineage>
</organism>
<accession>A0A9I9ED12</accession>
<dbReference type="AlphaFoldDB" id="A0A9I9ED12"/>
<reference evidence="1" key="1">
    <citation type="submission" date="2023-03" db="UniProtKB">
        <authorList>
            <consortium name="EnsemblPlants"/>
        </authorList>
    </citation>
    <scope>IDENTIFICATION</scope>
</reference>
<evidence type="ECO:0000313" key="1">
    <source>
        <dbReference type="EnsemblPlants" id="MELO3C032050.2.1"/>
    </source>
</evidence>
<proteinExistence type="predicted"/>
<name>A0A9I9ED12_CUCME</name>